<reference evidence="1 2" key="1">
    <citation type="journal article" date="2016" name="Nat. Commun.">
        <title>Thousands of microbial genomes shed light on interconnected biogeochemical processes in an aquifer system.</title>
        <authorList>
            <person name="Anantharaman K."/>
            <person name="Brown C.T."/>
            <person name="Hug L.A."/>
            <person name="Sharon I."/>
            <person name="Castelle C.J."/>
            <person name="Probst A.J."/>
            <person name="Thomas B.C."/>
            <person name="Singh A."/>
            <person name="Wilkins M.J."/>
            <person name="Karaoz U."/>
            <person name="Brodie E.L."/>
            <person name="Williams K.H."/>
            <person name="Hubbard S.S."/>
            <person name="Banfield J.F."/>
        </authorList>
    </citation>
    <scope>NUCLEOTIDE SEQUENCE [LARGE SCALE GENOMIC DNA]</scope>
</reference>
<organism evidence="1 2">
    <name type="scientific">candidate division WOR-1 bacterium RIFCSPHIGHO2_01_FULL_53_15</name>
    <dbReference type="NCBI Taxonomy" id="1802564"/>
    <lineage>
        <taxon>Bacteria</taxon>
        <taxon>Bacillati</taxon>
        <taxon>Saganbacteria</taxon>
    </lineage>
</organism>
<comment type="caution">
    <text evidence="1">The sequence shown here is derived from an EMBL/GenBank/DDBJ whole genome shotgun (WGS) entry which is preliminary data.</text>
</comment>
<dbReference type="AlphaFoldDB" id="A0A1F4Q2B4"/>
<name>A0A1F4Q2B4_UNCSA</name>
<protein>
    <submittedName>
        <fullName evidence="1">Uncharacterized protein</fullName>
    </submittedName>
</protein>
<gene>
    <name evidence="1" type="ORF">A2625_01535</name>
</gene>
<dbReference type="Proteomes" id="UP000178724">
    <property type="component" value="Unassembled WGS sequence"/>
</dbReference>
<accession>A0A1F4Q2B4</accession>
<proteinExistence type="predicted"/>
<dbReference type="EMBL" id="METM01000016">
    <property type="protein sequence ID" value="OGB90009.1"/>
    <property type="molecule type" value="Genomic_DNA"/>
</dbReference>
<evidence type="ECO:0000313" key="2">
    <source>
        <dbReference type="Proteomes" id="UP000178724"/>
    </source>
</evidence>
<sequence>MVVHLYTRARSFGALPLFKGFVRPPVAVQNDYRKAGIKVGFSAGRLLADYPSVKYDALLDRLIAFKEIKPFAEVFVDPAGRIKDIDFRELSPKFLVEQIRGKALDLTKLTVKHSNFLRREDLSVGQPGWPGSLSLRPLLSLFLPVTNVPTPAPTSSTNERREEPYSPTQYSETSAIFYSRQFSTEYNGNPARNLARLWWKIYPEASNVVAAEDGTTIPEDEMKDHVLYVSHVLFDRVGEMLTGFASIDEYSDYRNPKGEKDKLIYYSGIQIRPEYRGGRTAYLTFLAMKKIFASFGLFKLLFGRTPLVMRLQSQSIFELTRPYIKTKQEAAEFTDEDWAAINFVARKKGWTFEAGTNITRGVYSKLMAKNQADRLPDLDDLDGKVCIGYASVWTLLRLYYAYKVRGKTGYNGPGSD</sequence>
<evidence type="ECO:0000313" key="1">
    <source>
        <dbReference type="EMBL" id="OGB90009.1"/>
    </source>
</evidence>